<comment type="caution">
    <text evidence="2">The sequence shown here is derived from an EMBL/GenBank/DDBJ whole genome shotgun (WGS) entry which is preliminary data.</text>
</comment>
<evidence type="ECO:0000313" key="1">
    <source>
        <dbReference type="EMBL" id="MCZ3622827.1"/>
    </source>
</evidence>
<protein>
    <submittedName>
        <fullName evidence="2">Uncharacterized protein</fullName>
    </submittedName>
</protein>
<dbReference type="EMBL" id="JAKHPW010000016">
    <property type="protein sequence ID" value="MCZ3622827.1"/>
    <property type="molecule type" value="Genomic_DNA"/>
</dbReference>
<dbReference type="AlphaFoldDB" id="A0AAW5WZG0"/>
<organism evidence="2 4">
    <name type="scientific">Lactobacillus mulieris</name>
    <dbReference type="NCBI Taxonomy" id="2508708"/>
    <lineage>
        <taxon>Bacteria</taxon>
        <taxon>Bacillati</taxon>
        <taxon>Bacillota</taxon>
        <taxon>Bacilli</taxon>
        <taxon>Lactobacillales</taxon>
        <taxon>Lactobacillaceae</taxon>
        <taxon>Lactobacillus</taxon>
    </lineage>
</organism>
<dbReference type="Proteomes" id="UP001211566">
    <property type="component" value="Unassembled WGS sequence"/>
</dbReference>
<accession>A0AAW5WZG0</accession>
<name>A0AAW5WZG0_9LACO</name>
<evidence type="ECO:0000313" key="3">
    <source>
        <dbReference type="Proteomes" id="UP001211420"/>
    </source>
</evidence>
<evidence type="ECO:0000313" key="2">
    <source>
        <dbReference type="EMBL" id="MCZ9678979.1"/>
    </source>
</evidence>
<dbReference type="EMBL" id="JAKHEY010000017">
    <property type="protein sequence ID" value="MCZ9678979.1"/>
    <property type="molecule type" value="Genomic_DNA"/>
</dbReference>
<reference evidence="2" key="1">
    <citation type="submission" date="2022-01" db="EMBL/GenBank/DDBJ databases">
        <title>STING isolate genome collection.</title>
        <authorList>
            <person name="France M."/>
            <person name="Rutt L."/>
            <person name="Humphrys M."/>
            <person name="Ravel J."/>
        </authorList>
    </citation>
    <scope>NUCLEOTIDE SEQUENCE</scope>
    <source>
        <strain evidence="2">C0081E5</strain>
    </source>
</reference>
<dbReference type="Proteomes" id="UP001211420">
    <property type="component" value="Unassembled WGS sequence"/>
</dbReference>
<evidence type="ECO:0000313" key="4">
    <source>
        <dbReference type="Proteomes" id="UP001211566"/>
    </source>
</evidence>
<dbReference type="RefSeq" id="WP_269255164.1">
    <property type="nucleotide sequence ID" value="NZ_JAKHEY010000017.1"/>
</dbReference>
<gene>
    <name evidence="1" type="ORF">L2772_08215</name>
    <name evidence="2" type="ORF">L2Z99_07935</name>
</gene>
<proteinExistence type="predicted"/>
<reference evidence="1 3" key="2">
    <citation type="submission" date="2022-01" db="EMBL/GenBank/DDBJ databases">
        <title>VMRC isolate genome collection.</title>
        <authorList>
            <person name="France M."/>
            <person name="Rutt L."/>
            <person name="Humphrys M."/>
            <person name="Ravel J."/>
        </authorList>
    </citation>
    <scope>NUCLEOTIDE SEQUENCE [LARGE SCALE GENOMIC DNA]</scope>
    <source>
        <strain evidence="1 3">C0172B4</strain>
    </source>
</reference>
<keyword evidence="3" id="KW-1185">Reference proteome</keyword>
<sequence length="124" mass="14730">MMLLLLIIILFFCYYFLKLLIIEDKDLIRALKRWIYDPSYAEKMANIAIIGSKIDYLNKNVIITINTKTFWQLHTDTLVRAEIKKRVNSDEFSDFLKLKFGEKYVFSTQKIYDNYVQIIGTSVI</sequence>